<sequence length="117" mass="12623">MASLSLCAARIPPSQPVFRSRTAPRVPPLPFTTSRLKNTVRLQVKQRLFTTFASNSNPSGGDFLSGKSNGTKASDADRGPPFLTILAGFLVFLLVCWIVGSIVLWLIGLIVKLPPSK</sequence>
<evidence type="ECO:0000313" key="1">
    <source>
        <dbReference type="EMBL" id="KAJ4711707.1"/>
    </source>
</evidence>
<keyword evidence="2" id="KW-1185">Reference proteome</keyword>
<proteinExistence type="predicted"/>
<comment type="caution">
    <text evidence="1">The sequence shown here is derived from an EMBL/GenBank/DDBJ whole genome shotgun (WGS) entry which is preliminary data.</text>
</comment>
<evidence type="ECO:0000313" key="2">
    <source>
        <dbReference type="Proteomes" id="UP001164539"/>
    </source>
</evidence>
<organism evidence="1 2">
    <name type="scientific">Melia azedarach</name>
    <name type="common">Chinaberry tree</name>
    <dbReference type="NCBI Taxonomy" id="155640"/>
    <lineage>
        <taxon>Eukaryota</taxon>
        <taxon>Viridiplantae</taxon>
        <taxon>Streptophyta</taxon>
        <taxon>Embryophyta</taxon>
        <taxon>Tracheophyta</taxon>
        <taxon>Spermatophyta</taxon>
        <taxon>Magnoliopsida</taxon>
        <taxon>eudicotyledons</taxon>
        <taxon>Gunneridae</taxon>
        <taxon>Pentapetalae</taxon>
        <taxon>rosids</taxon>
        <taxon>malvids</taxon>
        <taxon>Sapindales</taxon>
        <taxon>Meliaceae</taxon>
        <taxon>Melia</taxon>
    </lineage>
</organism>
<dbReference type="Proteomes" id="UP001164539">
    <property type="component" value="Chromosome 9"/>
</dbReference>
<reference evidence="1 2" key="1">
    <citation type="journal article" date="2023" name="Science">
        <title>Complex scaffold remodeling in plant triterpene biosynthesis.</title>
        <authorList>
            <person name="De La Pena R."/>
            <person name="Hodgson H."/>
            <person name="Liu J.C."/>
            <person name="Stephenson M.J."/>
            <person name="Martin A.C."/>
            <person name="Owen C."/>
            <person name="Harkess A."/>
            <person name="Leebens-Mack J."/>
            <person name="Jimenez L.E."/>
            <person name="Osbourn A."/>
            <person name="Sattely E.S."/>
        </authorList>
    </citation>
    <scope>NUCLEOTIDE SEQUENCE [LARGE SCALE GENOMIC DNA]</scope>
    <source>
        <strain evidence="2">cv. JPN11</strain>
        <tissue evidence="1">Leaf</tissue>
    </source>
</reference>
<accession>A0ACC1XLA8</accession>
<dbReference type="EMBL" id="CM051402">
    <property type="protein sequence ID" value="KAJ4711707.1"/>
    <property type="molecule type" value="Genomic_DNA"/>
</dbReference>
<gene>
    <name evidence="1" type="ORF">OWV82_017684</name>
</gene>
<name>A0ACC1XLA8_MELAZ</name>
<protein>
    <submittedName>
        <fullName evidence="1">CCR4-NOT transcription complex subunit like</fullName>
    </submittedName>
</protein>